<feature type="transmembrane region" description="Helical" evidence="6">
    <location>
        <begin position="205"/>
        <end position="224"/>
    </location>
</feature>
<dbReference type="InterPro" id="IPR001807">
    <property type="entry name" value="ClC"/>
</dbReference>
<feature type="transmembrane region" description="Helical" evidence="6">
    <location>
        <begin position="128"/>
        <end position="150"/>
    </location>
</feature>
<organism evidence="7 8">
    <name type="scientific">Strongylus vulgaris</name>
    <name type="common">Blood worm</name>
    <dbReference type="NCBI Taxonomy" id="40348"/>
    <lineage>
        <taxon>Eukaryota</taxon>
        <taxon>Metazoa</taxon>
        <taxon>Ecdysozoa</taxon>
        <taxon>Nematoda</taxon>
        <taxon>Chromadorea</taxon>
        <taxon>Rhabditida</taxon>
        <taxon>Rhabditina</taxon>
        <taxon>Rhabditomorpha</taxon>
        <taxon>Strongyloidea</taxon>
        <taxon>Strongylidae</taxon>
        <taxon>Strongylus</taxon>
    </lineage>
</organism>
<dbReference type="Pfam" id="PF00654">
    <property type="entry name" value="Voltage_CLC"/>
    <property type="match status" value="2"/>
</dbReference>
<feature type="transmembrane region" description="Helical" evidence="6">
    <location>
        <begin position="244"/>
        <end position="265"/>
    </location>
</feature>
<gene>
    <name evidence="7" type="ORF">SVUK_LOCUS11620</name>
</gene>
<keyword evidence="2 6" id="KW-0812">Transmembrane</keyword>
<dbReference type="InterPro" id="IPR050970">
    <property type="entry name" value="Cl_channel_volt-gated"/>
</dbReference>
<evidence type="ECO:0000256" key="6">
    <source>
        <dbReference type="SAM" id="Phobius"/>
    </source>
</evidence>
<protein>
    <recommendedName>
        <fullName evidence="9">Chloride channel protein</fullName>
    </recommendedName>
</protein>
<dbReference type="PANTHER" id="PTHR45720">
    <property type="entry name" value="CHLORIDE CHANNEL PROTEIN 2"/>
    <property type="match status" value="1"/>
</dbReference>
<reference evidence="7 8" key="1">
    <citation type="submission" date="2018-11" db="EMBL/GenBank/DDBJ databases">
        <authorList>
            <consortium name="Pathogen Informatics"/>
        </authorList>
    </citation>
    <scope>NUCLEOTIDE SEQUENCE [LARGE SCALE GENOMIC DNA]</scope>
</reference>
<dbReference type="InterPro" id="IPR014743">
    <property type="entry name" value="Cl-channel_core"/>
</dbReference>
<keyword evidence="8" id="KW-1185">Reference proteome</keyword>
<name>A0A3P7LBI7_STRVU</name>
<comment type="subcellular location">
    <subcellularLocation>
        <location evidence="1">Membrane</location>
        <topology evidence="1">Multi-pass membrane protein</topology>
    </subcellularLocation>
</comment>
<evidence type="ECO:0000256" key="1">
    <source>
        <dbReference type="ARBA" id="ARBA00004141"/>
    </source>
</evidence>
<proteinExistence type="predicted"/>
<dbReference type="GO" id="GO:0005247">
    <property type="term" value="F:voltage-gated chloride channel activity"/>
    <property type="evidence" value="ECO:0007669"/>
    <property type="project" value="TreeGrafter"/>
</dbReference>
<accession>A0A3P7LBI7</accession>
<evidence type="ECO:0000256" key="3">
    <source>
        <dbReference type="ARBA" id="ARBA00022737"/>
    </source>
</evidence>
<evidence type="ECO:0008006" key="9">
    <source>
        <dbReference type="Google" id="ProtNLM"/>
    </source>
</evidence>
<dbReference type="GO" id="GO:0005886">
    <property type="term" value="C:plasma membrane"/>
    <property type="evidence" value="ECO:0007669"/>
    <property type="project" value="TreeGrafter"/>
</dbReference>
<evidence type="ECO:0000313" key="8">
    <source>
        <dbReference type="Proteomes" id="UP000270094"/>
    </source>
</evidence>
<dbReference type="AlphaFoldDB" id="A0A3P7LBI7"/>
<feature type="transmembrane region" description="Helical" evidence="6">
    <location>
        <begin position="286"/>
        <end position="309"/>
    </location>
</feature>
<keyword evidence="3" id="KW-0677">Repeat</keyword>
<sequence>MNFLVQALTYPSDENEKVEVWTWILSFVSWCAYTVGLTCASATFTHYVSQQAIGRFSWLHECSSPKEKKSDFAQRKKTLILIRNNLRSTYFLAGFFFGNCAWVIYNSLGSGIPEMKTIIRGVRLKDYLTFPTLVSKVGGLAMALGSGIPIGKMVSLRAFEFFLFAFTLHHQGPFVHLASVVSNQLAILASKFDSAFASETRRTECLVAGCAVGVACTFSAPVGVTVNAFFQTSFSPDAFVVDEIPLFVLLGIVCGVLGALYITLYRSVVMFLRNNKYAKRMFQQNWIVYPVCVSFAYSVVSFPLGLGMFSTGRVRLSISNNTNYMIHA</sequence>
<keyword evidence="4 6" id="KW-1133">Transmembrane helix</keyword>
<evidence type="ECO:0000256" key="2">
    <source>
        <dbReference type="ARBA" id="ARBA00022692"/>
    </source>
</evidence>
<dbReference type="SUPFAM" id="SSF81340">
    <property type="entry name" value="Clc chloride channel"/>
    <property type="match status" value="1"/>
</dbReference>
<feature type="transmembrane region" description="Helical" evidence="6">
    <location>
        <begin position="89"/>
        <end position="108"/>
    </location>
</feature>
<dbReference type="EMBL" id="UYYB01097361">
    <property type="protein sequence ID" value="VDM76622.1"/>
    <property type="molecule type" value="Genomic_DNA"/>
</dbReference>
<dbReference type="Gene3D" id="1.10.3080.10">
    <property type="entry name" value="Clc chloride channel"/>
    <property type="match status" value="2"/>
</dbReference>
<evidence type="ECO:0000313" key="7">
    <source>
        <dbReference type="EMBL" id="VDM76622.1"/>
    </source>
</evidence>
<evidence type="ECO:0000256" key="4">
    <source>
        <dbReference type="ARBA" id="ARBA00022989"/>
    </source>
</evidence>
<dbReference type="PRINTS" id="PR00762">
    <property type="entry name" value="CLCHANNEL"/>
</dbReference>
<dbReference type="PANTHER" id="PTHR45720:SF13">
    <property type="entry name" value="CHLORIDE CHANNEL PROTEIN"/>
    <property type="match status" value="1"/>
</dbReference>
<evidence type="ECO:0000256" key="5">
    <source>
        <dbReference type="ARBA" id="ARBA00023136"/>
    </source>
</evidence>
<dbReference type="OrthoDB" id="4564at2759"/>
<keyword evidence="5 6" id="KW-0472">Membrane</keyword>
<dbReference type="Proteomes" id="UP000270094">
    <property type="component" value="Unassembled WGS sequence"/>
</dbReference>
<feature type="transmembrane region" description="Helical" evidence="6">
    <location>
        <begin position="20"/>
        <end position="48"/>
    </location>
</feature>